<evidence type="ECO:0000313" key="2">
    <source>
        <dbReference type="Proteomes" id="UP000235388"/>
    </source>
</evidence>
<proteinExistence type="predicted"/>
<sequence>SPTPASTIKLELKARLLLTKKKAQTVHPAQCPIERAEYSSRMSAQFPSGLTLEIKHGRHGDAEPNDFVAH</sequence>
<name>A0A2N5S5S6_9BASI</name>
<reference evidence="1 2" key="1">
    <citation type="submission" date="2017-11" db="EMBL/GenBank/DDBJ databases">
        <title>De novo assembly and phasing of dikaryotic genomes from two isolates of Puccinia coronata f. sp. avenae, the causal agent of oat crown rust.</title>
        <authorList>
            <person name="Miller M.E."/>
            <person name="Zhang Y."/>
            <person name="Omidvar V."/>
            <person name="Sperschneider J."/>
            <person name="Schwessinger B."/>
            <person name="Raley C."/>
            <person name="Palmer J.M."/>
            <person name="Garnica D."/>
            <person name="Upadhyaya N."/>
            <person name="Rathjen J."/>
            <person name="Taylor J.M."/>
            <person name="Park R.F."/>
            <person name="Dodds P.N."/>
            <person name="Hirsch C.D."/>
            <person name="Kianian S.F."/>
            <person name="Figueroa M."/>
        </authorList>
    </citation>
    <scope>NUCLEOTIDE SEQUENCE [LARGE SCALE GENOMIC DNA]</scope>
    <source>
        <strain evidence="1">12NC29</strain>
    </source>
</reference>
<accession>A0A2N5S5S6</accession>
<dbReference type="AlphaFoldDB" id="A0A2N5S5S6"/>
<feature type="non-terminal residue" evidence="1">
    <location>
        <position position="1"/>
    </location>
</feature>
<dbReference type="EMBL" id="PGCJ01001153">
    <property type="protein sequence ID" value="PLW08575.1"/>
    <property type="molecule type" value="Genomic_DNA"/>
</dbReference>
<organism evidence="1 2">
    <name type="scientific">Puccinia coronata f. sp. avenae</name>
    <dbReference type="NCBI Taxonomy" id="200324"/>
    <lineage>
        <taxon>Eukaryota</taxon>
        <taxon>Fungi</taxon>
        <taxon>Dikarya</taxon>
        <taxon>Basidiomycota</taxon>
        <taxon>Pucciniomycotina</taxon>
        <taxon>Pucciniomycetes</taxon>
        <taxon>Pucciniales</taxon>
        <taxon>Pucciniaceae</taxon>
        <taxon>Puccinia</taxon>
    </lineage>
</organism>
<protein>
    <submittedName>
        <fullName evidence="1">Uncharacterized protein</fullName>
    </submittedName>
</protein>
<dbReference type="Proteomes" id="UP000235388">
    <property type="component" value="Unassembled WGS sequence"/>
</dbReference>
<gene>
    <name evidence="1" type="ORF">PCANC_24542</name>
</gene>
<evidence type="ECO:0000313" key="1">
    <source>
        <dbReference type="EMBL" id="PLW08575.1"/>
    </source>
</evidence>
<comment type="caution">
    <text evidence="1">The sequence shown here is derived from an EMBL/GenBank/DDBJ whole genome shotgun (WGS) entry which is preliminary data.</text>
</comment>
<keyword evidence="2" id="KW-1185">Reference proteome</keyword>